<dbReference type="CDD" id="cd09133">
    <property type="entry name" value="PLDc_unchar5"/>
    <property type="match status" value="1"/>
</dbReference>
<dbReference type="PANTHER" id="PTHR21248">
    <property type="entry name" value="CARDIOLIPIN SYNTHASE"/>
    <property type="match status" value="1"/>
</dbReference>
<dbReference type="OrthoDB" id="9762009at2"/>
<evidence type="ECO:0000259" key="1">
    <source>
        <dbReference type="Pfam" id="PF13091"/>
    </source>
</evidence>
<name>A0A2B8BIV9_9PROT</name>
<dbReference type="SUPFAM" id="SSF56024">
    <property type="entry name" value="Phospholipase D/nuclease"/>
    <property type="match status" value="2"/>
</dbReference>
<comment type="caution">
    <text evidence="2">The sequence shown here is derived from an EMBL/GenBank/DDBJ whole genome shotgun (WGS) entry which is preliminary data.</text>
</comment>
<keyword evidence="3" id="KW-1185">Reference proteome</keyword>
<feature type="domain" description="Phospholipase D-like" evidence="1">
    <location>
        <begin position="266"/>
        <end position="405"/>
    </location>
</feature>
<sequence>MTMLVAIPIIRVNCKVWLDKGRPWSVFDELFMWSLSRRPRSLQELAQDAGLPRQVVVASIARLMRFRLVEVTLADGGAAFKTSDLGFRLMSSGNQLPYYPKRMSRRVSFVVEQATGQLFARRDIRPPFNQSRIQQERDQGVDVRVIDVQGDAPPMSHHANFERLSEMTARNWDEQIVNVEDKSTAIWRNEFMVVRVHGDAFRDLPDEASDGLRRIILAAARDDRGKAQFKVQYQGPVEERQQVLMLPCQVGEDDLVVGGRIHRSLLVKVIEEASSRVVILSTFLNTEKFADLADHFRAACQRGVRFDILWGAEYDDATEERNKSAAVQIAELVRGDPAMSNMVKVHLRSTGSHAKILLADRQDGFWTAVVGSCNWLSAPFDAVEVSVVLRDHAVVAAVATTFQKLVGYRGIIDTSGLATELAITARDLLRLPRAPVENGGEVGIVVGEAHDALIREASGQARRRFMIGSHKLGSVARPGALMQGGVAAKQKNLRATILFTKPTGPIKRRHARDLMEEAAKEGVLLVHLQKIPLHGKFIAWDDDHVVVTSMNWASASTDVNFPWSEVGIVIHQPGIASRLIRTMEAIFEEILTRTAAFSGARSSSPDNPDRHHPPE</sequence>
<gene>
    <name evidence="2" type="ORF">CRT60_06610</name>
</gene>
<dbReference type="PANTHER" id="PTHR21248:SF22">
    <property type="entry name" value="PHOSPHOLIPASE D"/>
    <property type="match status" value="1"/>
</dbReference>
<dbReference type="EMBL" id="PDKW01000039">
    <property type="protein sequence ID" value="PGH57659.1"/>
    <property type="molecule type" value="Genomic_DNA"/>
</dbReference>
<organism evidence="2 3">
    <name type="scientific">Azospirillum palustre</name>
    <dbReference type="NCBI Taxonomy" id="2044885"/>
    <lineage>
        <taxon>Bacteria</taxon>
        <taxon>Pseudomonadati</taxon>
        <taxon>Pseudomonadota</taxon>
        <taxon>Alphaproteobacteria</taxon>
        <taxon>Rhodospirillales</taxon>
        <taxon>Azospirillaceae</taxon>
        <taxon>Azospirillum</taxon>
    </lineage>
</organism>
<protein>
    <submittedName>
        <fullName evidence="2">Phosphatidylserine synthase</fullName>
    </submittedName>
</protein>
<evidence type="ECO:0000313" key="2">
    <source>
        <dbReference type="EMBL" id="PGH57659.1"/>
    </source>
</evidence>
<proteinExistence type="predicted"/>
<dbReference type="RefSeq" id="WP_098735651.1">
    <property type="nucleotide sequence ID" value="NZ_PDKW01000039.1"/>
</dbReference>
<reference evidence="3" key="1">
    <citation type="submission" date="2017-10" db="EMBL/GenBank/DDBJ databases">
        <authorList>
            <person name="Kravchenko I.K."/>
            <person name="Grouzdev D.S."/>
        </authorList>
    </citation>
    <scope>NUCLEOTIDE SEQUENCE [LARGE SCALE GENOMIC DNA]</scope>
    <source>
        <strain evidence="3">B2</strain>
    </source>
</reference>
<accession>A0A2B8BIV9</accession>
<dbReference type="Gene3D" id="3.30.870.10">
    <property type="entry name" value="Endonuclease Chain A"/>
    <property type="match status" value="2"/>
</dbReference>
<dbReference type="AlphaFoldDB" id="A0A2B8BIV9"/>
<dbReference type="InterPro" id="IPR025202">
    <property type="entry name" value="PLD-like_dom"/>
</dbReference>
<evidence type="ECO:0000313" key="3">
    <source>
        <dbReference type="Proteomes" id="UP000225379"/>
    </source>
</evidence>
<dbReference type="Proteomes" id="UP000225379">
    <property type="component" value="Unassembled WGS sequence"/>
</dbReference>
<feature type="domain" description="Phospholipase D-like" evidence="1">
    <location>
        <begin position="481"/>
        <end position="585"/>
    </location>
</feature>
<dbReference type="GO" id="GO:0006793">
    <property type="term" value="P:phosphorus metabolic process"/>
    <property type="evidence" value="ECO:0007669"/>
    <property type="project" value="UniProtKB-ARBA"/>
</dbReference>
<dbReference type="Pfam" id="PF13091">
    <property type="entry name" value="PLDc_2"/>
    <property type="match status" value="2"/>
</dbReference>